<evidence type="ECO:0000313" key="2">
    <source>
        <dbReference type="EMBL" id="KAF9077182.1"/>
    </source>
</evidence>
<evidence type="ECO:0000313" key="3">
    <source>
        <dbReference type="Proteomes" id="UP000772434"/>
    </source>
</evidence>
<accession>A0A9P5Q9I9</accession>
<organism evidence="2 3">
    <name type="scientific">Rhodocollybia butyracea</name>
    <dbReference type="NCBI Taxonomy" id="206335"/>
    <lineage>
        <taxon>Eukaryota</taxon>
        <taxon>Fungi</taxon>
        <taxon>Dikarya</taxon>
        <taxon>Basidiomycota</taxon>
        <taxon>Agaricomycotina</taxon>
        <taxon>Agaricomycetes</taxon>
        <taxon>Agaricomycetidae</taxon>
        <taxon>Agaricales</taxon>
        <taxon>Marasmiineae</taxon>
        <taxon>Omphalotaceae</taxon>
        <taxon>Rhodocollybia</taxon>
    </lineage>
</organism>
<name>A0A9P5Q9I9_9AGAR</name>
<sequence length="94" mass="10864">QIMALNITTLANFVPHLILASCVPYREEYSKLHVVYWSTSSLTSSFLRSTLESLQAWKGFEKLLVTSHRRRHCPLCSILSLLARYYAANKEIYL</sequence>
<proteinExistence type="predicted"/>
<keyword evidence="3" id="KW-1185">Reference proteome</keyword>
<comment type="caution">
    <text evidence="2">The sequence shown here is derived from an EMBL/GenBank/DDBJ whole genome shotgun (WGS) entry which is preliminary data.</text>
</comment>
<reference evidence="2" key="1">
    <citation type="submission" date="2020-11" db="EMBL/GenBank/DDBJ databases">
        <authorList>
            <consortium name="DOE Joint Genome Institute"/>
            <person name="Ahrendt S."/>
            <person name="Riley R."/>
            <person name="Andreopoulos W."/>
            <person name="Labutti K."/>
            <person name="Pangilinan J."/>
            <person name="Ruiz-Duenas F.J."/>
            <person name="Barrasa J.M."/>
            <person name="Sanchez-Garcia M."/>
            <person name="Camarero S."/>
            <person name="Miyauchi S."/>
            <person name="Serrano A."/>
            <person name="Linde D."/>
            <person name="Babiker R."/>
            <person name="Drula E."/>
            <person name="Ayuso-Fernandez I."/>
            <person name="Pacheco R."/>
            <person name="Padilla G."/>
            <person name="Ferreira P."/>
            <person name="Barriuso J."/>
            <person name="Kellner H."/>
            <person name="Castanera R."/>
            <person name="Alfaro M."/>
            <person name="Ramirez L."/>
            <person name="Pisabarro A.G."/>
            <person name="Kuo A."/>
            <person name="Tritt A."/>
            <person name="Lipzen A."/>
            <person name="He G."/>
            <person name="Yan M."/>
            <person name="Ng V."/>
            <person name="Cullen D."/>
            <person name="Martin F."/>
            <person name="Rosso M.-N."/>
            <person name="Henrissat B."/>
            <person name="Hibbett D."/>
            <person name="Martinez A.T."/>
            <person name="Grigoriev I.V."/>
        </authorList>
    </citation>
    <scope>NUCLEOTIDE SEQUENCE</scope>
    <source>
        <strain evidence="2">AH 40177</strain>
    </source>
</reference>
<dbReference type="Proteomes" id="UP000772434">
    <property type="component" value="Unassembled WGS sequence"/>
</dbReference>
<protein>
    <submittedName>
        <fullName evidence="2">Uncharacterized protein</fullName>
    </submittedName>
</protein>
<keyword evidence="1" id="KW-0732">Signal</keyword>
<dbReference type="AlphaFoldDB" id="A0A9P5Q9I9"/>
<feature type="chain" id="PRO_5040425917" evidence="1">
    <location>
        <begin position="21"/>
        <end position="94"/>
    </location>
</feature>
<feature type="non-terminal residue" evidence="2">
    <location>
        <position position="94"/>
    </location>
</feature>
<feature type="signal peptide" evidence="1">
    <location>
        <begin position="1"/>
        <end position="20"/>
    </location>
</feature>
<evidence type="ECO:0000256" key="1">
    <source>
        <dbReference type="SAM" id="SignalP"/>
    </source>
</evidence>
<dbReference type="EMBL" id="JADNRY010000004">
    <property type="protein sequence ID" value="KAF9077182.1"/>
    <property type="molecule type" value="Genomic_DNA"/>
</dbReference>
<gene>
    <name evidence="2" type="ORF">BDP27DRAFT_1311956</name>
</gene>